<dbReference type="EMBL" id="JARZFX010000002">
    <property type="protein sequence ID" value="MEC5423390.1"/>
    <property type="molecule type" value="Genomic_DNA"/>
</dbReference>
<keyword evidence="3" id="KW-0997">Cell inner membrane</keyword>
<evidence type="ECO:0000256" key="3">
    <source>
        <dbReference type="ARBA" id="ARBA00022519"/>
    </source>
</evidence>
<reference evidence="9 10" key="1">
    <citation type="journal article" date="2024" name="Int. J. Syst. Evol. Microbiol.">
        <title>Virgibacillus tibetensis sp. nov., isolated from salt lake on the Tibetan Plateau of China.</title>
        <authorList>
            <person name="Phurbu D."/>
            <person name="Liu Z.-X."/>
            <person name="Wang R."/>
            <person name="Zheng Y.-Y."/>
            <person name="Liu H.-C."/>
            <person name="Zhou Y.-G."/>
            <person name="Yu Y.-J."/>
            <person name="Li A.-H."/>
        </authorList>
    </citation>
    <scope>NUCLEOTIDE SEQUENCE [LARGE SCALE GENOMIC DNA]</scope>
    <source>
        <strain evidence="9 10">C22-A2</strain>
    </source>
</reference>
<comment type="subcellular location">
    <subcellularLocation>
        <location evidence="1">Cell inner membrane</location>
        <topology evidence="1">Multi-pass membrane protein</topology>
    </subcellularLocation>
</comment>
<dbReference type="NCBIfam" id="TIGR00786">
    <property type="entry name" value="dctM"/>
    <property type="match status" value="1"/>
</dbReference>
<feature type="transmembrane region" description="Helical" evidence="7">
    <location>
        <begin position="311"/>
        <end position="340"/>
    </location>
</feature>
<feature type="transmembrane region" description="Helical" evidence="7">
    <location>
        <begin position="55"/>
        <end position="73"/>
    </location>
</feature>
<feature type="domain" description="TRAP C4-dicarboxylate transport system permease DctM subunit" evidence="8">
    <location>
        <begin position="8"/>
        <end position="414"/>
    </location>
</feature>
<evidence type="ECO:0000259" key="8">
    <source>
        <dbReference type="Pfam" id="PF06808"/>
    </source>
</evidence>
<organism evidence="9 10">
    <name type="scientific">Virgibacillus tibetensis</name>
    <dbReference type="NCBI Taxonomy" id="3042313"/>
    <lineage>
        <taxon>Bacteria</taxon>
        <taxon>Bacillati</taxon>
        <taxon>Bacillota</taxon>
        <taxon>Bacilli</taxon>
        <taxon>Bacillales</taxon>
        <taxon>Bacillaceae</taxon>
        <taxon>Virgibacillus</taxon>
    </lineage>
</organism>
<keyword evidence="5 7" id="KW-1133">Transmembrane helix</keyword>
<dbReference type="RefSeq" id="WP_327606941.1">
    <property type="nucleotide sequence ID" value="NZ_JARZFX010000002.1"/>
</dbReference>
<evidence type="ECO:0000256" key="1">
    <source>
        <dbReference type="ARBA" id="ARBA00004429"/>
    </source>
</evidence>
<proteinExistence type="predicted"/>
<evidence type="ECO:0000256" key="4">
    <source>
        <dbReference type="ARBA" id="ARBA00022692"/>
    </source>
</evidence>
<evidence type="ECO:0000313" key="9">
    <source>
        <dbReference type="EMBL" id="MEC5423390.1"/>
    </source>
</evidence>
<dbReference type="PIRSF" id="PIRSF006066">
    <property type="entry name" value="HI0050"/>
    <property type="match status" value="1"/>
</dbReference>
<feature type="transmembrane region" description="Helical" evidence="7">
    <location>
        <begin position="397"/>
        <end position="418"/>
    </location>
</feature>
<dbReference type="InterPro" id="IPR004681">
    <property type="entry name" value="TRAP_DctM"/>
</dbReference>
<keyword evidence="4 7" id="KW-0812">Transmembrane</keyword>
<gene>
    <name evidence="9" type="ORF">QGM71_07755</name>
</gene>
<feature type="transmembrane region" description="Helical" evidence="7">
    <location>
        <begin position="164"/>
        <end position="191"/>
    </location>
</feature>
<evidence type="ECO:0000256" key="7">
    <source>
        <dbReference type="SAM" id="Phobius"/>
    </source>
</evidence>
<dbReference type="PANTHER" id="PTHR33362">
    <property type="entry name" value="SIALIC ACID TRAP TRANSPORTER PERMEASE PROTEIN SIAT-RELATED"/>
    <property type="match status" value="1"/>
</dbReference>
<keyword evidence="10" id="KW-1185">Reference proteome</keyword>
<feature type="transmembrane region" description="Helical" evidence="7">
    <location>
        <begin position="134"/>
        <end position="158"/>
    </location>
</feature>
<keyword evidence="2" id="KW-1003">Cell membrane</keyword>
<evidence type="ECO:0000313" key="10">
    <source>
        <dbReference type="Proteomes" id="UP001335737"/>
    </source>
</evidence>
<evidence type="ECO:0000256" key="5">
    <source>
        <dbReference type="ARBA" id="ARBA00022989"/>
    </source>
</evidence>
<accession>A0ABU6KES9</accession>
<dbReference type="Proteomes" id="UP001335737">
    <property type="component" value="Unassembled WGS sequence"/>
</dbReference>
<evidence type="ECO:0000256" key="2">
    <source>
        <dbReference type="ARBA" id="ARBA00022475"/>
    </source>
</evidence>
<sequence>MTLILLILGVMILLIIGLPVAFSLGIPSIIYFLLNDLEWAVVSQRITKGTDSFTMLAIPLFILAGAIMNNSGVTDRLFTFANLLVGHIKGGLAHVNVVASMIFAGMSGSIVADVGGLGQIEIKAMKNRGFSAPFTAAITAASSLIGPIIPPSILFIVYGGLTGASIGALFIAGALPGIIMALFLMVTIYLLAIKYKFPVEQRSSFVNLVKSFFLALPSMLTPLIIVGGILLGIVTPTEASVIACLYALLLGVVYREISLNDLPKIAHEVVITTSIVMFILAVSNLFSWILIKEKIGPIMLEFFTSFTDSSLVIFILIIMIGIILGLFLDATTSLIIMIPILMPILQSYDINLIHFGIVFIIALGFGSITPPVGLAMYMSSNLAKVSIVEFVRASLPFFVALLLCIVLLILIPQISLWLPNLFIN</sequence>
<protein>
    <submittedName>
        <fullName evidence="9">TRAP transporter large permease</fullName>
    </submittedName>
</protein>
<name>A0ABU6KES9_9BACI</name>
<feature type="transmembrane region" description="Helical" evidence="7">
    <location>
        <begin position="6"/>
        <end position="34"/>
    </location>
</feature>
<keyword evidence="6 7" id="KW-0472">Membrane</keyword>
<feature type="transmembrane region" description="Helical" evidence="7">
    <location>
        <begin position="212"/>
        <end position="233"/>
    </location>
</feature>
<comment type="caution">
    <text evidence="9">The sequence shown here is derived from an EMBL/GenBank/DDBJ whole genome shotgun (WGS) entry which is preliminary data.</text>
</comment>
<feature type="transmembrane region" description="Helical" evidence="7">
    <location>
        <begin position="269"/>
        <end position="291"/>
    </location>
</feature>
<dbReference type="Pfam" id="PF06808">
    <property type="entry name" value="DctM"/>
    <property type="match status" value="1"/>
</dbReference>
<feature type="transmembrane region" description="Helical" evidence="7">
    <location>
        <begin position="352"/>
        <end position="377"/>
    </location>
</feature>
<evidence type="ECO:0000256" key="6">
    <source>
        <dbReference type="ARBA" id="ARBA00023136"/>
    </source>
</evidence>
<feature type="transmembrane region" description="Helical" evidence="7">
    <location>
        <begin position="239"/>
        <end position="257"/>
    </location>
</feature>
<feature type="transmembrane region" description="Helical" evidence="7">
    <location>
        <begin position="93"/>
        <end position="114"/>
    </location>
</feature>
<dbReference type="InterPro" id="IPR010656">
    <property type="entry name" value="DctM"/>
</dbReference>